<dbReference type="GO" id="GO:0045027">
    <property type="term" value="F:DNA end binding"/>
    <property type="evidence" value="ECO:0007669"/>
    <property type="project" value="TreeGrafter"/>
</dbReference>
<evidence type="ECO:0000256" key="5">
    <source>
        <dbReference type="ARBA" id="ARBA00023242"/>
    </source>
</evidence>
<dbReference type="OrthoDB" id="2155935at2759"/>
<feature type="compositionally biased region" description="Basic and acidic residues" evidence="9">
    <location>
        <begin position="554"/>
        <end position="586"/>
    </location>
</feature>
<dbReference type="InterPro" id="IPR053829">
    <property type="entry name" value="XLF-like_CC"/>
</dbReference>
<feature type="coiled-coil region" evidence="8">
    <location>
        <begin position="144"/>
        <end position="174"/>
    </location>
</feature>
<evidence type="ECO:0000256" key="2">
    <source>
        <dbReference type="ARBA" id="ARBA00022763"/>
    </source>
</evidence>
<name>A0A384JH65_BOTFB</name>
<reference evidence="12 13" key="1">
    <citation type="journal article" date="2011" name="PLoS Genet.">
        <title>Genomic analysis of the necrotrophic fungal pathogens Sclerotinia sclerotiorum and Botrytis cinerea.</title>
        <authorList>
            <person name="Amselem J."/>
            <person name="Cuomo C.A."/>
            <person name="van Kan J.A."/>
            <person name="Viaud M."/>
            <person name="Benito E.P."/>
            <person name="Couloux A."/>
            <person name="Coutinho P.M."/>
            <person name="de Vries R.P."/>
            <person name="Dyer P.S."/>
            <person name="Fillinger S."/>
            <person name="Fournier E."/>
            <person name="Gout L."/>
            <person name="Hahn M."/>
            <person name="Kohn L."/>
            <person name="Lapalu N."/>
            <person name="Plummer K.M."/>
            <person name="Pradier J.M."/>
            <person name="Quevillon E."/>
            <person name="Sharon A."/>
            <person name="Simon A."/>
            <person name="ten Have A."/>
            <person name="Tudzynski B."/>
            <person name="Tudzynski P."/>
            <person name="Wincker P."/>
            <person name="Andrew M."/>
            <person name="Anthouard V."/>
            <person name="Beever R.E."/>
            <person name="Beffa R."/>
            <person name="Benoit I."/>
            <person name="Bouzid O."/>
            <person name="Brault B."/>
            <person name="Chen Z."/>
            <person name="Choquer M."/>
            <person name="Collemare J."/>
            <person name="Cotton P."/>
            <person name="Danchin E.G."/>
            <person name="Da Silva C."/>
            <person name="Gautier A."/>
            <person name="Giraud C."/>
            <person name="Giraud T."/>
            <person name="Gonzalez C."/>
            <person name="Grossetete S."/>
            <person name="Guldener U."/>
            <person name="Henrissat B."/>
            <person name="Howlett B.J."/>
            <person name="Kodira C."/>
            <person name="Kretschmer M."/>
            <person name="Lappartient A."/>
            <person name="Leroch M."/>
            <person name="Levis C."/>
            <person name="Mauceli E."/>
            <person name="Neuveglise C."/>
            <person name="Oeser B."/>
            <person name="Pearson M."/>
            <person name="Poulain J."/>
            <person name="Poussereau N."/>
            <person name="Quesneville H."/>
            <person name="Rascle C."/>
            <person name="Schumacher J."/>
            <person name="Segurens B."/>
            <person name="Sexton A."/>
            <person name="Silva E."/>
            <person name="Sirven C."/>
            <person name="Soanes D.M."/>
            <person name="Talbot N.J."/>
            <person name="Templeton M."/>
            <person name="Yandava C."/>
            <person name="Yarden O."/>
            <person name="Zeng Q."/>
            <person name="Rollins J.A."/>
            <person name="Lebrun M.H."/>
            <person name="Dickman M."/>
        </authorList>
    </citation>
    <scope>NUCLEOTIDE SEQUENCE [LARGE SCALE GENOMIC DNA]</scope>
    <source>
        <strain evidence="12 13">B05.10</strain>
    </source>
</reference>
<dbReference type="KEGG" id="bfu:BCIN_05g03310"/>
<keyword evidence="2" id="KW-0227">DNA damage</keyword>
<evidence type="ECO:0000259" key="10">
    <source>
        <dbReference type="Pfam" id="PF09302"/>
    </source>
</evidence>
<dbReference type="InterPro" id="IPR015381">
    <property type="entry name" value="XLF-like_N"/>
</dbReference>
<reference evidence="12 13" key="2">
    <citation type="journal article" date="2012" name="Eukaryot. Cell">
        <title>Genome update of Botrytis cinerea strains B05.10 and T4.</title>
        <authorList>
            <person name="Staats M."/>
            <person name="van Kan J.A."/>
        </authorList>
    </citation>
    <scope>NUCLEOTIDE SEQUENCE [LARGE SCALE GENOMIC DNA]</scope>
    <source>
        <strain evidence="12 13">B05.10</strain>
    </source>
</reference>
<feature type="compositionally biased region" description="Basic and acidic residues" evidence="9">
    <location>
        <begin position="284"/>
        <end position="296"/>
    </location>
</feature>
<evidence type="ECO:0000256" key="9">
    <source>
        <dbReference type="SAM" id="MobiDB-lite"/>
    </source>
</evidence>
<evidence type="ECO:0000313" key="12">
    <source>
        <dbReference type="EMBL" id="ATZ49935.1"/>
    </source>
</evidence>
<evidence type="ECO:0000313" key="13">
    <source>
        <dbReference type="Proteomes" id="UP000001798"/>
    </source>
</evidence>
<proteinExistence type="inferred from homology"/>
<dbReference type="VEuPathDB" id="FungiDB:Bcin05g03310"/>
<sequence length="596" mass="65643">MAAWRPLKLSESAGAQPPPFLISSEFNNDSYLVRLTDLTHTWVESVDRDAIIERSREENTSIDPSEDDDQLSIFLEKIRLGLAGKKDTSLSFQVGPETGDNLSPSLLLHVTIRLPGGLKDLEWRYELALQTPKETVEKLLLPSLITLQEKKEEVEELIELLEEKDAVIQKLVDTLESQGTDLGTIFHQAAGRSGKKIDRKKASEKIQGLKIFDAEAWKQKSRSDKPEDRWELLNNVFGGNDIIPNLSKANSFDKEDRKHNWWEHMQGKRVGTSGSKLATSATDSSRRSTQQEHTQTEDDFQVQSTPPHLSRPKAKPDVSMDDSTDDDDDDDDLDAPSQHSRVPNNLSISQARASSPDRTLSPSPPKVNPLVKLGTKRKVPTPTPTSQNADDSTEDDEPIQASLHSTNAIDDNDNDNDTTDDDAPFSPPSKRQQTPKTSPAKQKGKLGKIGGKKAPSPSPEPDSESESVPVPVPSVESEAIKVRPKRGMLGKIGGKKKETASIPEIDSQNSVSPKKKLGTIGGKKAATGDASQIEDASGEINRGRGRALTTEEAEQSKEKTPPPRETSEERADKKRAILKKELEAKSKAPAKKKRKF</sequence>
<dbReference type="GeneID" id="5440567"/>
<dbReference type="Pfam" id="PF09302">
    <property type="entry name" value="XLF"/>
    <property type="match status" value="1"/>
</dbReference>
<dbReference type="EMBL" id="CP009809">
    <property type="protein sequence ID" value="ATZ49935.1"/>
    <property type="molecule type" value="Genomic_DNA"/>
</dbReference>
<dbReference type="PANTHER" id="PTHR32235">
    <property type="entry name" value="NON-HOMOLOGOUS END-JOINING FACTOR 1"/>
    <property type="match status" value="1"/>
</dbReference>
<gene>
    <name evidence="12" type="ORF">BCIN_05g03310</name>
</gene>
<dbReference type="RefSeq" id="XP_001559937.1">
    <property type="nucleotide sequence ID" value="XM_001559887.2"/>
</dbReference>
<evidence type="ECO:0000256" key="6">
    <source>
        <dbReference type="ARBA" id="ARBA00025747"/>
    </source>
</evidence>
<keyword evidence="8" id="KW-0175">Coiled coil</keyword>
<feature type="compositionally biased region" description="Polar residues" evidence="9">
    <location>
        <begin position="337"/>
        <end position="361"/>
    </location>
</feature>
<organism evidence="12 13">
    <name type="scientific">Botryotinia fuckeliana (strain B05.10)</name>
    <name type="common">Noble rot fungus</name>
    <name type="synonym">Botrytis cinerea</name>
    <dbReference type="NCBI Taxonomy" id="332648"/>
    <lineage>
        <taxon>Eukaryota</taxon>
        <taxon>Fungi</taxon>
        <taxon>Dikarya</taxon>
        <taxon>Ascomycota</taxon>
        <taxon>Pezizomycotina</taxon>
        <taxon>Leotiomycetes</taxon>
        <taxon>Helotiales</taxon>
        <taxon>Sclerotiniaceae</taxon>
        <taxon>Botrytis</taxon>
    </lineage>
</organism>
<evidence type="ECO:0000259" key="11">
    <source>
        <dbReference type="Pfam" id="PF21928"/>
    </source>
</evidence>
<comment type="subcellular location">
    <subcellularLocation>
        <location evidence="1">Nucleus</location>
    </subcellularLocation>
</comment>
<evidence type="ECO:0000256" key="7">
    <source>
        <dbReference type="ARBA" id="ARBA00044529"/>
    </source>
</evidence>
<dbReference type="PANTHER" id="PTHR32235:SF1">
    <property type="entry name" value="NON-HOMOLOGOUS END-JOINING FACTOR 1"/>
    <property type="match status" value="1"/>
</dbReference>
<keyword evidence="3" id="KW-0238">DNA-binding</keyword>
<dbReference type="GO" id="GO:0032807">
    <property type="term" value="C:DNA ligase IV complex"/>
    <property type="evidence" value="ECO:0007669"/>
    <property type="project" value="TreeGrafter"/>
</dbReference>
<dbReference type="OMA" id="IKGVAPF"/>
<dbReference type="Gene3D" id="2.170.210.10">
    <property type="entry name" value="DNA double-strand break repair and VJ recombination XRCC4, N-terminal"/>
    <property type="match status" value="1"/>
</dbReference>
<dbReference type="AlphaFoldDB" id="A0A384JH65"/>
<evidence type="ECO:0000256" key="8">
    <source>
        <dbReference type="SAM" id="Coils"/>
    </source>
</evidence>
<comment type="similarity">
    <text evidence="6">Belongs to the XRCC4-XLF family. XLF subfamily.</text>
</comment>
<accession>A0A384JH65</accession>
<dbReference type="Proteomes" id="UP000001798">
    <property type="component" value="Chromosome 5"/>
</dbReference>
<evidence type="ECO:0000256" key="3">
    <source>
        <dbReference type="ARBA" id="ARBA00023125"/>
    </source>
</evidence>
<dbReference type="InterPro" id="IPR052287">
    <property type="entry name" value="NHEJ_factor"/>
</dbReference>
<dbReference type="GO" id="GO:0006303">
    <property type="term" value="P:double-strand break repair via nonhomologous end joining"/>
    <property type="evidence" value="ECO:0007669"/>
    <property type="project" value="UniProtKB-ARBA"/>
</dbReference>
<keyword evidence="5" id="KW-0539">Nucleus</keyword>
<keyword evidence="4" id="KW-0234">DNA repair</keyword>
<dbReference type="InterPro" id="IPR038051">
    <property type="entry name" value="XRCC4-like_N_sf"/>
</dbReference>
<dbReference type="Pfam" id="PF21928">
    <property type="entry name" value="XLF_CC"/>
    <property type="match status" value="1"/>
</dbReference>
<feature type="compositionally biased region" description="Polar residues" evidence="9">
    <location>
        <begin position="429"/>
        <end position="440"/>
    </location>
</feature>
<feature type="compositionally biased region" description="Acidic residues" evidence="9">
    <location>
        <begin position="410"/>
        <end position="423"/>
    </location>
</feature>
<dbReference type="CDD" id="cd22285">
    <property type="entry name" value="HD_XLF_N"/>
    <property type="match status" value="1"/>
</dbReference>
<feature type="region of interest" description="Disordered" evidence="9">
    <location>
        <begin position="263"/>
        <end position="596"/>
    </location>
</feature>
<keyword evidence="13" id="KW-1185">Reference proteome</keyword>
<feature type="compositionally biased region" description="Acidic residues" evidence="9">
    <location>
        <begin position="319"/>
        <end position="334"/>
    </location>
</feature>
<feature type="compositionally biased region" description="Low complexity" evidence="9">
    <location>
        <begin position="466"/>
        <end position="477"/>
    </location>
</feature>
<feature type="domain" description="XLF-like coiled-coil region" evidence="11">
    <location>
        <begin position="132"/>
        <end position="183"/>
    </location>
</feature>
<reference evidence="12 13" key="3">
    <citation type="journal article" date="2017" name="Mol. Plant Pathol.">
        <title>A gapless genome sequence of the fungus Botrytis cinerea.</title>
        <authorList>
            <person name="Van Kan J.A."/>
            <person name="Stassen J.H."/>
            <person name="Mosbach A."/>
            <person name="Van Der Lee T.A."/>
            <person name="Faino L."/>
            <person name="Farmer A.D."/>
            <person name="Papasotiriou D.G."/>
            <person name="Zhou S."/>
            <person name="Seidl M.F."/>
            <person name="Cottam E."/>
            <person name="Edel D."/>
            <person name="Hahn M."/>
            <person name="Schwartz D.C."/>
            <person name="Dietrich R.A."/>
            <person name="Widdison S."/>
            <person name="Scalliet G."/>
        </authorList>
    </citation>
    <scope>NUCLEOTIDE SEQUENCE [LARGE SCALE GENOMIC DNA]</scope>
    <source>
        <strain evidence="12 13">B05.10</strain>
    </source>
</reference>
<protein>
    <recommendedName>
        <fullName evidence="7">Non-homologous end-joining factor 1</fullName>
    </recommendedName>
</protein>
<feature type="domain" description="XLF-like N-terminal" evidence="10">
    <location>
        <begin position="4"/>
        <end position="128"/>
    </location>
</feature>
<evidence type="ECO:0000256" key="4">
    <source>
        <dbReference type="ARBA" id="ARBA00023204"/>
    </source>
</evidence>
<evidence type="ECO:0000256" key="1">
    <source>
        <dbReference type="ARBA" id="ARBA00004123"/>
    </source>
</evidence>